<feature type="compositionally biased region" description="Basic and acidic residues" evidence="1">
    <location>
        <begin position="40"/>
        <end position="49"/>
    </location>
</feature>
<dbReference type="Proteomes" id="UP000014760">
    <property type="component" value="Unassembled WGS sequence"/>
</dbReference>
<feature type="transmembrane region" description="Helical" evidence="2">
    <location>
        <begin position="304"/>
        <end position="322"/>
    </location>
</feature>
<keyword evidence="2" id="KW-1133">Transmembrane helix</keyword>
<reference evidence="3 5" key="2">
    <citation type="journal article" date="2013" name="Nature">
        <title>Insights into bilaterian evolution from three spiralian genomes.</title>
        <authorList>
            <person name="Simakov O."/>
            <person name="Marletaz F."/>
            <person name="Cho S.J."/>
            <person name="Edsinger-Gonzales E."/>
            <person name="Havlak P."/>
            <person name="Hellsten U."/>
            <person name="Kuo D.H."/>
            <person name="Larsson T."/>
            <person name="Lv J."/>
            <person name="Arendt D."/>
            <person name="Savage R."/>
            <person name="Osoegawa K."/>
            <person name="de Jong P."/>
            <person name="Grimwood J."/>
            <person name="Chapman J.A."/>
            <person name="Shapiro H."/>
            <person name="Aerts A."/>
            <person name="Otillar R.P."/>
            <person name="Terry A.Y."/>
            <person name="Boore J.L."/>
            <person name="Grigoriev I.V."/>
            <person name="Lindberg D.R."/>
            <person name="Seaver E.C."/>
            <person name="Weisblat D.A."/>
            <person name="Putnam N.H."/>
            <person name="Rokhsar D.S."/>
        </authorList>
    </citation>
    <scope>NUCLEOTIDE SEQUENCE</scope>
    <source>
        <strain evidence="3 5">I ESC-2004</strain>
    </source>
</reference>
<dbReference type="EMBL" id="AMQN01006445">
    <property type="status" value="NOT_ANNOTATED_CDS"/>
    <property type="molecule type" value="Genomic_DNA"/>
</dbReference>
<dbReference type="AlphaFoldDB" id="R7USU3"/>
<accession>R7USU3</accession>
<evidence type="ECO:0000313" key="4">
    <source>
        <dbReference type="EnsemblMetazoa" id="CapteP200704"/>
    </source>
</evidence>
<protein>
    <submittedName>
        <fullName evidence="3 4">Uncharacterized protein</fullName>
    </submittedName>
</protein>
<organism evidence="3">
    <name type="scientific">Capitella teleta</name>
    <name type="common">Polychaete worm</name>
    <dbReference type="NCBI Taxonomy" id="283909"/>
    <lineage>
        <taxon>Eukaryota</taxon>
        <taxon>Metazoa</taxon>
        <taxon>Spiralia</taxon>
        <taxon>Lophotrochozoa</taxon>
        <taxon>Annelida</taxon>
        <taxon>Polychaeta</taxon>
        <taxon>Sedentaria</taxon>
        <taxon>Scolecida</taxon>
        <taxon>Capitellidae</taxon>
        <taxon>Capitella</taxon>
    </lineage>
</organism>
<dbReference type="EMBL" id="KB298404">
    <property type="protein sequence ID" value="ELU09228.1"/>
    <property type="molecule type" value="Genomic_DNA"/>
</dbReference>
<reference evidence="4" key="3">
    <citation type="submission" date="2015-06" db="UniProtKB">
        <authorList>
            <consortium name="EnsemblMetazoa"/>
        </authorList>
    </citation>
    <scope>IDENTIFICATION</scope>
</reference>
<feature type="transmembrane region" description="Helical" evidence="2">
    <location>
        <begin position="170"/>
        <end position="191"/>
    </location>
</feature>
<keyword evidence="5" id="KW-1185">Reference proteome</keyword>
<feature type="transmembrane region" description="Helical" evidence="2">
    <location>
        <begin position="92"/>
        <end position="113"/>
    </location>
</feature>
<reference evidence="5" key="1">
    <citation type="submission" date="2012-12" db="EMBL/GenBank/DDBJ databases">
        <authorList>
            <person name="Hellsten U."/>
            <person name="Grimwood J."/>
            <person name="Chapman J.A."/>
            <person name="Shapiro H."/>
            <person name="Aerts A."/>
            <person name="Otillar R.P."/>
            <person name="Terry A.Y."/>
            <person name="Boore J.L."/>
            <person name="Simakov O."/>
            <person name="Marletaz F."/>
            <person name="Cho S.-J."/>
            <person name="Edsinger-Gonzales E."/>
            <person name="Havlak P."/>
            <person name="Kuo D.-H."/>
            <person name="Larsson T."/>
            <person name="Lv J."/>
            <person name="Arendt D."/>
            <person name="Savage R."/>
            <person name="Osoegawa K."/>
            <person name="de Jong P."/>
            <person name="Lindberg D.R."/>
            <person name="Seaver E.C."/>
            <person name="Weisblat D.A."/>
            <person name="Putnam N.H."/>
            <person name="Grigoriev I.V."/>
            <person name="Rokhsar D.S."/>
        </authorList>
    </citation>
    <scope>NUCLEOTIDE SEQUENCE</scope>
    <source>
        <strain evidence="5">I ESC-2004</strain>
    </source>
</reference>
<proteinExistence type="predicted"/>
<dbReference type="EnsemblMetazoa" id="CapteT200704">
    <property type="protein sequence ID" value="CapteP200704"/>
    <property type="gene ID" value="CapteG200704"/>
</dbReference>
<gene>
    <name evidence="3" type="ORF">CAPTEDRAFT_200704</name>
</gene>
<feature type="transmembrane region" description="Helical" evidence="2">
    <location>
        <begin position="125"/>
        <end position="150"/>
    </location>
</feature>
<evidence type="ECO:0000256" key="2">
    <source>
        <dbReference type="SAM" id="Phobius"/>
    </source>
</evidence>
<evidence type="ECO:0000256" key="1">
    <source>
        <dbReference type="SAM" id="MobiDB-lite"/>
    </source>
</evidence>
<keyword evidence="2" id="KW-0812">Transmembrane</keyword>
<evidence type="ECO:0000313" key="3">
    <source>
        <dbReference type="EMBL" id="ELU09228.1"/>
    </source>
</evidence>
<sequence>MKVSRSVSLNIPRKKSRPVHPNIYALKSSNQRPSLPNIPPRRDSKDFLDQGRGSRNGSCDSKPAATVDFDVEGGQGAVEGGPWSRVWRVLRVLFVLTSLVLAVFDLATDWWVVNDYVTLDGGGMTIALIFFTGVSTFLFLVEVYNGIAALKVLSGLGTGDLAEVELWREVLSLALLLAEDFPVTVIMYVAFRWGNCRLYIQIFEDTIIARLSLFAAFGSSLWKGLLSVKYCIQVVAKEDYVPWRKRKRRKRSVALEPDSDMWKFRQSGAYSRSRSRPRLNRHVSMTWQDRCFCCSCVRCRPLRLLVNIIVCIFTAYVCLTFAQRDIMDRRPECAHLVPGLGTPLSTSAPSESSSGTPIWPLYTASVLNHSMH</sequence>
<keyword evidence="2" id="KW-0472">Membrane</keyword>
<name>R7USU3_CAPTE</name>
<evidence type="ECO:0000313" key="5">
    <source>
        <dbReference type="Proteomes" id="UP000014760"/>
    </source>
</evidence>
<dbReference type="HOGENOM" id="CLU_744420_0_0_1"/>
<feature type="region of interest" description="Disordered" evidence="1">
    <location>
        <begin position="1"/>
        <end position="66"/>
    </location>
</feature>